<evidence type="ECO:0000256" key="3">
    <source>
        <dbReference type="ARBA" id="ARBA00005520"/>
    </source>
</evidence>
<dbReference type="Proteomes" id="UP000285112">
    <property type="component" value="Unassembled WGS sequence"/>
</dbReference>
<dbReference type="FunFam" id="3.40.50.10990:FF:000001">
    <property type="entry name" value="Riboflavin biosynthesis protein RibBA"/>
    <property type="match status" value="1"/>
</dbReference>
<keyword evidence="10" id="KW-0342">GTP-binding</keyword>
<comment type="caution">
    <text evidence="14">The sequence shown here is derived from an EMBL/GenBank/DDBJ whole genome shotgun (WGS) entry which is preliminary data.</text>
</comment>
<comment type="pathway">
    <text evidence="2">Cofactor biosynthesis; riboflavin biosynthesis; 5-amino-6-(D-ribitylamino)uracil from GTP: step 1/4.</text>
</comment>
<feature type="domain" description="GTP cyclohydrolase II" evidence="13">
    <location>
        <begin position="24"/>
        <end position="174"/>
    </location>
</feature>
<evidence type="ECO:0000256" key="9">
    <source>
        <dbReference type="ARBA" id="ARBA00022833"/>
    </source>
</evidence>
<keyword evidence="5" id="KW-0686">Riboflavin biosynthesis</keyword>
<protein>
    <recommendedName>
        <fullName evidence="4">GTP cyclohydrolase II</fullName>
        <ecNumber evidence="4">3.5.4.25</ecNumber>
    </recommendedName>
</protein>
<comment type="function">
    <text evidence="11">Catalyzes the conversion of GTP to 2,5-diamino-6-ribosylamino-4(3H)-pyrimidinone 5'-phosphate (DARP), formate and pyrophosphate.</text>
</comment>
<evidence type="ECO:0000313" key="14">
    <source>
        <dbReference type="EMBL" id="RJQ87826.1"/>
    </source>
</evidence>
<dbReference type="GO" id="GO:0005525">
    <property type="term" value="F:GTP binding"/>
    <property type="evidence" value="ECO:0007669"/>
    <property type="project" value="UniProtKB-KW"/>
</dbReference>
<dbReference type="InterPro" id="IPR032677">
    <property type="entry name" value="GTP_cyclohydro_II"/>
</dbReference>
<evidence type="ECO:0000256" key="8">
    <source>
        <dbReference type="ARBA" id="ARBA00022801"/>
    </source>
</evidence>
<dbReference type="OrthoDB" id="9793111at2"/>
<evidence type="ECO:0000256" key="1">
    <source>
        <dbReference type="ARBA" id="ARBA00001947"/>
    </source>
</evidence>
<keyword evidence="15" id="KW-1185">Reference proteome</keyword>
<dbReference type="InterPro" id="IPR000926">
    <property type="entry name" value="RibA"/>
</dbReference>
<reference evidence="14 15" key="1">
    <citation type="submission" date="2018-09" db="EMBL/GenBank/DDBJ databases">
        <title>YIM PH 21725 draft genome.</title>
        <authorList>
            <person name="Miao C."/>
        </authorList>
    </citation>
    <scope>NUCLEOTIDE SEQUENCE [LARGE SCALE GENOMIC DNA]</scope>
    <source>
        <strain evidence="15">YIM PH21725</strain>
    </source>
</reference>
<keyword evidence="9" id="KW-0862">Zinc</keyword>
<dbReference type="Pfam" id="PF00925">
    <property type="entry name" value="GTP_cyclohydro2"/>
    <property type="match status" value="1"/>
</dbReference>
<comment type="similarity">
    <text evidence="3">In the N-terminal section; belongs to the DHBP synthase family.</text>
</comment>
<dbReference type="NCBIfam" id="NF001591">
    <property type="entry name" value="PRK00393.1"/>
    <property type="match status" value="1"/>
</dbReference>
<comment type="catalytic activity">
    <reaction evidence="12">
        <text>GTP + 4 H2O = 2,5-diamino-6-hydroxy-4-(5-phosphoribosylamino)-pyrimidine + formate + 2 phosphate + 3 H(+)</text>
        <dbReference type="Rhea" id="RHEA:23704"/>
        <dbReference type="ChEBI" id="CHEBI:15377"/>
        <dbReference type="ChEBI" id="CHEBI:15378"/>
        <dbReference type="ChEBI" id="CHEBI:15740"/>
        <dbReference type="ChEBI" id="CHEBI:37565"/>
        <dbReference type="ChEBI" id="CHEBI:43474"/>
        <dbReference type="ChEBI" id="CHEBI:58614"/>
        <dbReference type="EC" id="3.5.4.25"/>
    </reaction>
</comment>
<evidence type="ECO:0000259" key="13">
    <source>
        <dbReference type="Pfam" id="PF00925"/>
    </source>
</evidence>
<dbReference type="GO" id="GO:0003935">
    <property type="term" value="F:GTP cyclohydrolase II activity"/>
    <property type="evidence" value="ECO:0007669"/>
    <property type="project" value="UniProtKB-EC"/>
</dbReference>
<dbReference type="PANTHER" id="PTHR21327:SF18">
    <property type="entry name" value="3,4-DIHYDROXY-2-BUTANONE 4-PHOSPHATE SYNTHASE"/>
    <property type="match status" value="1"/>
</dbReference>
<evidence type="ECO:0000256" key="4">
    <source>
        <dbReference type="ARBA" id="ARBA00012762"/>
    </source>
</evidence>
<evidence type="ECO:0000256" key="7">
    <source>
        <dbReference type="ARBA" id="ARBA00022741"/>
    </source>
</evidence>
<evidence type="ECO:0000256" key="10">
    <source>
        <dbReference type="ARBA" id="ARBA00023134"/>
    </source>
</evidence>
<dbReference type="InterPro" id="IPR036144">
    <property type="entry name" value="RibA-like_sf"/>
</dbReference>
<evidence type="ECO:0000313" key="15">
    <source>
        <dbReference type="Proteomes" id="UP000285112"/>
    </source>
</evidence>
<keyword evidence="8 14" id="KW-0378">Hydrolase</keyword>
<dbReference type="PANTHER" id="PTHR21327">
    <property type="entry name" value="GTP CYCLOHYDROLASE II-RELATED"/>
    <property type="match status" value="1"/>
</dbReference>
<evidence type="ECO:0000256" key="11">
    <source>
        <dbReference type="ARBA" id="ARBA00043932"/>
    </source>
</evidence>
<gene>
    <name evidence="14" type="ORF">D5S19_08405</name>
</gene>
<keyword evidence="6" id="KW-0479">Metal-binding</keyword>
<dbReference type="RefSeq" id="WP_120022760.1">
    <property type="nucleotide sequence ID" value="NZ_QZFV01000066.1"/>
</dbReference>
<keyword evidence="7" id="KW-0547">Nucleotide-binding</keyword>
<evidence type="ECO:0000256" key="5">
    <source>
        <dbReference type="ARBA" id="ARBA00022619"/>
    </source>
</evidence>
<dbReference type="GO" id="GO:0009231">
    <property type="term" value="P:riboflavin biosynthetic process"/>
    <property type="evidence" value="ECO:0007669"/>
    <property type="project" value="UniProtKB-UniPathway"/>
</dbReference>
<dbReference type="CDD" id="cd00641">
    <property type="entry name" value="GTP_cyclohydro2"/>
    <property type="match status" value="1"/>
</dbReference>
<dbReference type="SUPFAM" id="SSF142695">
    <property type="entry name" value="RibA-like"/>
    <property type="match status" value="1"/>
</dbReference>
<evidence type="ECO:0000256" key="2">
    <source>
        <dbReference type="ARBA" id="ARBA00004853"/>
    </source>
</evidence>
<dbReference type="EMBL" id="QZFV01000066">
    <property type="protein sequence ID" value="RJQ87826.1"/>
    <property type="molecule type" value="Genomic_DNA"/>
</dbReference>
<dbReference type="EC" id="3.5.4.25" evidence="4"/>
<evidence type="ECO:0000256" key="12">
    <source>
        <dbReference type="ARBA" id="ARBA00049295"/>
    </source>
</evidence>
<name>A0A419I7D9_9PSEU</name>
<dbReference type="UniPathway" id="UPA00275"/>
<comment type="cofactor">
    <cofactor evidence="1">
        <name>Zn(2+)</name>
        <dbReference type="ChEBI" id="CHEBI:29105"/>
    </cofactor>
</comment>
<dbReference type="GO" id="GO:0005829">
    <property type="term" value="C:cytosol"/>
    <property type="evidence" value="ECO:0007669"/>
    <property type="project" value="TreeGrafter"/>
</dbReference>
<evidence type="ECO:0000256" key="6">
    <source>
        <dbReference type="ARBA" id="ARBA00022723"/>
    </source>
</evidence>
<dbReference type="AlphaFoldDB" id="A0A419I7D9"/>
<dbReference type="Gene3D" id="3.40.50.10990">
    <property type="entry name" value="GTP cyclohydrolase II"/>
    <property type="match status" value="1"/>
</dbReference>
<dbReference type="GO" id="GO:0046872">
    <property type="term" value="F:metal ion binding"/>
    <property type="evidence" value="ECO:0007669"/>
    <property type="project" value="UniProtKB-KW"/>
</dbReference>
<accession>A0A419I7D9</accession>
<sequence length="212" mass="22747">MNTGRAAVRTRVRIPLRFEDGTGAEAEAITFTGLPDGLEHLVFVLGDPGPVPLVRLHSECLTGDVFGSARCDCGPQLREAVGRMAGTGGYVVYLRQEGRGIGLYRKLDAYALQDGGLDTYAANHALGLPEDARDYTPAAQMLDALGVRRLDLLTNNPDKVAQLEAYGLQVRERVRTGVFATETNMRYLRAKVEHTGHSLNLPGGLDAAGLAG</sequence>
<proteinExistence type="inferred from homology"/>
<organism evidence="14 15">
    <name type="scientific">Amycolatopsis panacis</name>
    <dbReference type="NCBI Taxonomy" id="2340917"/>
    <lineage>
        <taxon>Bacteria</taxon>
        <taxon>Bacillati</taxon>
        <taxon>Actinomycetota</taxon>
        <taxon>Actinomycetes</taxon>
        <taxon>Pseudonocardiales</taxon>
        <taxon>Pseudonocardiaceae</taxon>
        <taxon>Amycolatopsis</taxon>
    </lineage>
</organism>